<dbReference type="PANTHER" id="PTHR13547">
    <property type="match status" value="1"/>
</dbReference>
<evidence type="ECO:0000256" key="4">
    <source>
        <dbReference type="ARBA" id="ARBA00007626"/>
    </source>
</evidence>
<evidence type="ECO:0000256" key="5">
    <source>
        <dbReference type="ARBA" id="ARBA00012179"/>
    </source>
</evidence>
<dbReference type="PANTHER" id="PTHR13547:SF1">
    <property type="entry name" value="MITOCHONDRIAL RIBONUCLEASE P CATALYTIC SUBUNIT"/>
    <property type="match status" value="1"/>
</dbReference>
<dbReference type="STRING" id="7102.A0A2A4JFH3"/>
<comment type="similarity">
    <text evidence="4">Belongs to the PPR family. P subfamily.</text>
</comment>
<evidence type="ECO:0000256" key="7">
    <source>
        <dbReference type="ARBA" id="ARBA00022722"/>
    </source>
</evidence>
<keyword evidence="12" id="KW-0809">Transit peptide</keyword>
<dbReference type="EC" id="3.1.26.5" evidence="5"/>
<evidence type="ECO:0000259" key="16">
    <source>
        <dbReference type="Pfam" id="PF16953"/>
    </source>
</evidence>
<comment type="catalytic activity">
    <reaction evidence="1">
        <text>Endonucleolytic cleavage of RNA, removing 5'-extranucleotides from tRNA precursor.</text>
        <dbReference type="EC" id="3.1.26.5"/>
    </reaction>
</comment>
<dbReference type="GO" id="GO:0030678">
    <property type="term" value="C:mitochondrial ribonuclease P complex"/>
    <property type="evidence" value="ECO:0007669"/>
    <property type="project" value="TreeGrafter"/>
</dbReference>
<reference evidence="17" key="1">
    <citation type="submission" date="2017-09" db="EMBL/GenBank/DDBJ databases">
        <title>Contemporary evolution of a Lepidopteran species, Heliothis virescens, in response to modern agricultural practices.</title>
        <authorList>
            <person name="Fritz M.L."/>
            <person name="Deyonke A.M."/>
            <person name="Papanicolaou A."/>
            <person name="Micinski S."/>
            <person name="Westbrook J."/>
            <person name="Gould F."/>
        </authorList>
    </citation>
    <scope>NUCLEOTIDE SEQUENCE [LARGE SCALE GENOMIC DNA]</scope>
    <source>
        <strain evidence="17">HvINT-</strain>
        <tissue evidence="17">Whole body</tissue>
    </source>
</reference>
<comment type="subcellular location">
    <subcellularLocation>
        <location evidence="3">Mitochondrion</location>
    </subcellularLocation>
</comment>
<evidence type="ECO:0000256" key="2">
    <source>
        <dbReference type="ARBA" id="ARBA00001946"/>
    </source>
</evidence>
<proteinExistence type="inferred from homology"/>
<dbReference type="GO" id="GO:0001682">
    <property type="term" value="P:tRNA 5'-leader removal"/>
    <property type="evidence" value="ECO:0007669"/>
    <property type="project" value="TreeGrafter"/>
</dbReference>
<dbReference type="Pfam" id="PF16953">
    <property type="entry name" value="PRORP"/>
    <property type="match status" value="1"/>
</dbReference>
<evidence type="ECO:0000313" key="17">
    <source>
        <dbReference type="EMBL" id="PCG70324.1"/>
    </source>
</evidence>
<evidence type="ECO:0000256" key="11">
    <source>
        <dbReference type="ARBA" id="ARBA00022842"/>
    </source>
</evidence>
<accession>A0A2A4JFH3</accession>
<dbReference type="Gene3D" id="1.25.40.10">
    <property type="entry name" value="Tetratricopeptide repeat domain"/>
    <property type="match status" value="1"/>
</dbReference>
<evidence type="ECO:0000256" key="13">
    <source>
        <dbReference type="ARBA" id="ARBA00023128"/>
    </source>
</evidence>
<evidence type="ECO:0000256" key="3">
    <source>
        <dbReference type="ARBA" id="ARBA00004173"/>
    </source>
</evidence>
<dbReference type="InterPro" id="IPR033495">
    <property type="entry name" value="MRPP3_PIN_dom"/>
</dbReference>
<name>A0A2A4JFH3_HELVI</name>
<evidence type="ECO:0000256" key="8">
    <source>
        <dbReference type="ARBA" id="ARBA00022723"/>
    </source>
</evidence>
<evidence type="ECO:0000256" key="1">
    <source>
        <dbReference type="ARBA" id="ARBA00000928"/>
    </source>
</evidence>
<dbReference type="InterPro" id="IPR031595">
    <property type="entry name" value="PRORP_C"/>
</dbReference>
<evidence type="ECO:0000256" key="10">
    <source>
        <dbReference type="ARBA" id="ARBA00022833"/>
    </source>
</evidence>
<evidence type="ECO:0000256" key="9">
    <source>
        <dbReference type="ARBA" id="ARBA00022801"/>
    </source>
</evidence>
<keyword evidence="9" id="KW-0378">Hydrolase</keyword>
<dbReference type="GO" id="GO:0004526">
    <property type="term" value="F:ribonuclease P activity"/>
    <property type="evidence" value="ECO:0007669"/>
    <property type="project" value="UniProtKB-EC"/>
</dbReference>
<keyword evidence="11" id="KW-0460">Magnesium</keyword>
<evidence type="ECO:0000256" key="12">
    <source>
        <dbReference type="ARBA" id="ARBA00022946"/>
    </source>
</evidence>
<sequence>MLNSLARLIYPRTSIVRVSARVFSHNASFPREKFVDQQIEYIKTALVNKPQDWTILKNHVLSKEGNATPKNIDAIMLKFMVSLKNYDAALSFAEHLRSTNEELSLGTMNGLLNLYYEIGKTEKLSKEQVKFILDAHKSLIAKYKVLDYSSSERLLHALCVINEWEKALKLLTDIHLTTTPTHSAYSTLIATLFGLNKKKKALELVDESLKHKRPLLDVAYEAWMNYILRKYKDKKVIAKHLEELLSHVATNCTVIPMNTANKLKELYNSMQWNAQFTKIRKLDGQCQCCKDTLDCLTLSEEEFNLLHQNVKEKLIVGSDLFLKTSPEELKRFLDFVDKTAPYDIVLDGLNIAYSVGGGTHTDKARLLNDVVEHFVTQKKKILLLGRQHMLRWNKRVMQDLMKKTSFFLTDNLSQDDPYFITAAIISGPQTDIVSKDLLRGHKFLLQDDSIRLLFKRWQWQHQWMVFLKGAKGVSIQAPLKFTPCAQKKNDTWHLPFERETSNTVQFNDGTPDLYSWWYISYTIMPTASRKSVPKEKVKGSKSDLYSGSDQNVKIMRMDSEGPGSKMSARLRRNMERVEMLARPNSRRLRSLWDEKCAILPRDRRDKIKSALEEDYFLSPEQTEQYFQALNESSRRWSGPGGMVSRKEHVDRSKELRQRQKWLVNFSAQVAYRLCDYIAKGQKEMLVSNRLRAIADVVLERVAEILGEPKPTRTNPGRLPRFMVAISDRIAVWIENAVYRADASEPLGTAKGGDEHMRLDAEKPLIC</sequence>
<feature type="domain" description="PRORP" evidence="16">
    <location>
        <begin position="283"/>
        <end position="505"/>
    </location>
</feature>
<evidence type="ECO:0000256" key="15">
    <source>
        <dbReference type="ARBA" id="ARBA00044559"/>
    </source>
</evidence>
<comment type="caution">
    <text evidence="17">The sequence shown here is derived from an EMBL/GenBank/DDBJ whole genome shotgun (WGS) entry which is preliminary data.</text>
</comment>
<organism evidence="17">
    <name type="scientific">Heliothis virescens</name>
    <name type="common">Tobacco budworm moth</name>
    <dbReference type="NCBI Taxonomy" id="7102"/>
    <lineage>
        <taxon>Eukaryota</taxon>
        <taxon>Metazoa</taxon>
        <taxon>Ecdysozoa</taxon>
        <taxon>Arthropoda</taxon>
        <taxon>Hexapoda</taxon>
        <taxon>Insecta</taxon>
        <taxon>Pterygota</taxon>
        <taxon>Neoptera</taxon>
        <taxon>Endopterygota</taxon>
        <taxon>Lepidoptera</taxon>
        <taxon>Glossata</taxon>
        <taxon>Ditrysia</taxon>
        <taxon>Noctuoidea</taxon>
        <taxon>Noctuidae</taxon>
        <taxon>Heliothinae</taxon>
        <taxon>Heliothis</taxon>
    </lineage>
</organism>
<dbReference type="EMBL" id="NWSH01001729">
    <property type="protein sequence ID" value="PCG70324.1"/>
    <property type="molecule type" value="Genomic_DNA"/>
</dbReference>
<keyword evidence="10" id="KW-0862">Zinc</keyword>
<keyword evidence="13" id="KW-0496">Mitochondrion</keyword>
<dbReference type="GO" id="GO:0046872">
    <property type="term" value="F:metal ion binding"/>
    <property type="evidence" value="ECO:0007669"/>
    <property type="project" value="UniProtKB-KW"/>
</dbReference>
<dbReference type="CDD" id="cd18718">
    <property type="entry name" value="PIN_PRORP"/>
    <property type="match status" value="1"/>
</dbReference>
<dbReference type="InterPro" id="IPR011990">
    <property type="entry name" value="TPR-like_helical_dom_sf"/>
</dbReference>
<evidence type="ECO:0000256" key="6">
    <source>
        <dbReference type="ARBA" id="ARBA00022694"/>
    </source>
</evidence>
<comment type="cofactor">
    <cofactor evidence="2">
        <name>Mg(2+)</name>
        <dbReference type="ChEBI" id="CHEBI:18420"/>
    </cofactor>
</comment>
<protein>
    <recommendedName>
        <fullName evidence="14">Mitochondrial ribonuclease P catalytic subunit</fullName>
        <ecNumber evidence="5">3.1.26.5</ecNumber>
    </recommendedName>
    <alternativeName>
        <fullName evidence="15">Mitochondrial ribonuclease P protein 3</fullName>
    </alternativeName>
</protein>
<keyword evidence="8" id="KW-0479">Metal-binding</keyword>
<dbReference type="Gene3D" id="3.40.50.11980">
    <property type="match status" value="1"/>
</dbReference>
<keyword evidence="7" id="KW-0540">Nuclease</keyword>
<dbReference type="GO" id="GO:0097745">
    <property type="term" value="P:mitochondrial tRNA 5'-end processing"/>
    <property type="evidence" value="ECO:0007669"/>
    <property type="project" value="TreeGrafter"/>
</dbReference>
<gene>
    <name evidence="17" type="ORF">B5V51_3128</name>
</gene>
<evidence type="ECO:0000256" key="14">
    <source>
        <dbReference type="ARBA" id="ARBA00044536"/>
    </source>
</evidence>
<keyword evidence="6" id="KW-0819">tRNA processing</keyword>
<dbReference type="AlphaFoldDB" id="A0A2A4JFH3"/>